<dbReference type="EMBL" id="KV875931">
    <property type="protein sequence ID" value="RZR73482.1"/>
    <property type="molecule type" value="Genomic_DNA"/>
</dbReference>
<reference evidence="1" key="1">
    <citation type="journal article" date="2018" name="Data Brief">
        <title>Genome sequence data from 17 accessions of Ensete ventricosum, a staple food crop for millions in Ethiopia.</title>
        <authorList>
            <person name="Yemataw Z."/>
            <person name="Muzemil S."/>
            <person name="Ambachew D."/>
            <person name="Tripathi L."/>
            <person name="Tesfaye K."/>
            <person name="Chala A."/>
            <person name="Farbos A."/>
            <person name="O'Neill P."/>
            <person name="Moore K."/>
            <person name="Grant M."/>
            <person name="Studholme D.J."/>
        </authorList>
    </citation>
    <scope>NUCLEOTIDE SEQUENCE [LARGE SCALE GENOMIC DNA]</scope>
    <source>
        <tissue evidence="1">Leaf</tissue>
    </source>
</reference>
<organism evidence="1">
    <name type="scientific">Ensete ventricosum</name>
    <name type="common">Abyssinian banana</name>
    <name type="synonym">Musa ensete</name>
    <dbReference type="NCBI Taxonomy" id="4639"/>
    <lineage>
        <taxon>Eukaryota</taxon>
        <taxon>Viridiplantae</taxon>
        <taxon>Streptophyta</taxon>
        <taxon>Embryophyta</taxon>
        <taxon>Tracheophyta</taxon>
        <taxon>Spermatophyta</taxon>
        <taxon>Magnoliopsida</taxon>
        <taxon>Liliopsida</taxon>
        <taxon>Zingiberales</taxon>
        <taxon>Musaceae</taxon>
        <taxon>Ensete</taxon>
    </lineage>
</organism>
<dbReference type="Proteomes" id="UP000290560">
    <property type="component" value="Unassembled WGS sequence"/>
</dbReference>
<sequence>MLLPQVTYVLLSLSRTYGVRVLVWAKESISLIPHTVLTEAESSIFLKALSDAASGSESSALTETLEELSDVCRRSRAVQDVVQGALRPLDLKFTAVS</sequence>
<dbReference type="AlphaFoldDB" id="A0A445MGU1"/>
<proteinExistence type="predicted"/>
<gene>
    <name evidence="1" type="ORF">BHM03_00024806</name>
</gene>
<protein>
    <submittedName>
        <fullName evidence="1">Uncharacterized protein</fullName>
    </submittedName>
</protein>
<accession>A0A445MGU1</accession>
<evidence type="ECO:0000313" key="1">
    <source>
        <dbReference type="EMBL" id="RZR73482.1"/>
    </source>
</evidence>
<name>A0A445MGU1_ENSVE</name>